<feature type="compositionally biased region" description="Polar residues" evidence="3">
    <location>
        <begin position="154"/>
        <end position="167"/>
    </location>
</feature>
<feature type="region of interest" description="Disordered" evidence="3">
    <location>
        <begin position="147"/>
        <end position="167"/>
    </location>
</feature>
<dbReference type="Pfam" id="PF15915">
    <property type="entry name" value="BAT"/>
    <property type="match status" value="1"/>
</dbReference>
<evidence type="ECO:0000256" key="1">
    <source>
        <dbReference type="ARBA" id="ARBA00023015"/>
    </source>
</evidence>
<evidence type="ECO:0000313" key="7">
    <source>
        <dbReference type="Proteomes" id="UP000283805"/>
    </source>
</evidence>
<dbReference type="PANTHER" id="PTHR34236:SF1">
    <property type="entry name" value="DIMETHYL SULFOXIDE REDUCTASE TRANSCRIPTIONAL ACTIVATOR"/>
    <property type="match status" value="1"/>
</dbReference>
<dbReference type="InterPro" id="IPR031803">
    <property type="entry name" value="BAT_GAF/HTH-assoc"/>
</dbReference>
<evidence type="ECO:0000256" key="2">
    <source>
        <dbReference type="ARBA" id="ARBA00023163"/>
    </source>
</evidence>
<reference evidence="6 7" key="1">
    <citation type="submission" date="2018-09" db="EMBL/GenBank/DDBJ databases">
        <title>Genomic Encyclopedia of Archaeal and Bacterial Type Strains, Phase II (KMG-II): from individual species to whole genera.</title>
        <authorList>
            <person name="Goeker M."/>
        </authorList>
    </citation>
    <scope>NUCLEOTIDE SEQUENCE [LARGE SCALE GENOMIC DNA]</scope>
    <source>
        <strain evidence="6 7">DSM 13151</strain>
    </source>
</reference>
<dbReference type="OrthoDB" id="202021at2157"/>
<keyword evidence="2" id="KW-0804">Transcription</keyword>
<proteinExistence type="predicted"/>
<dbReference type="InterPro" id="IPR007050">
    <property type="entry name" value="HTH_bacterioopsin"/>
</dbReference>
<protein>
    <recommendedName>
        <fullName evidence="8">DNA binding protein</fullName>
    </recommendedName>
</protein>
<comment type="caution">
    <text evidence="6">The sequence shown here is derived from an EMBL/GenBank/DDBJ whole genome shotgun (WGS) entry which is preliminary data.</text>
</comment>
<dbReference type="RefSeq" id="WP_120243612.1">
    <property type="nucleotide sequence ID" value="NZ_RAPO01000001.1"/>
</dbReference>
<name>A0A419WRW0_9EURY</name>
<evidence type="ECO:0000313" key="6">
    <source>
        <dbReference type="EMBL" id="RKD98157.1"/>
    </source>
</evidence>
<evidence type="ECO:0000259" key="4">
    <source>
        <dbReference type="Pfam" id="PF04967"/>
    </source>
</evidence>
<feature type="domain" description="HTH bat-type" evidence="4">
    <location>
        <begin position="168"/>
        <end position="220"/>
    </location>
</feature>
<dbReference type="Proteomes" id="UP000283805">
    <property type="component" value="Unassembled WGS sequence"/>
</dbReference>
<gene>
    <name evidence="6" type="ORF">ATJ93_1161</name>
</gene>
<accession>A0A419WRW0</accession>
<dbReference type="Pfam" id="PF04967">
    <property type="entry name" value="HTH_10"/>
    <property type="match status" value="1"/>
</dbReference>
<evidence type="ECO:0000256" key="3">
    <source>
        <dbReference type="SAM" id="MobiDB-lite"/>
    </source>
</evidence>
<feature type="domain" description="Bacterioopsin transcriptional activator GAF and HTH associated" evidence="5">
    <location>
        <begin position="16"/>
        <end position="143"/>
    </location>
</feature>
<dbReference type="EMBL" id="RAPO01000001">
    <property type="protein sequence ID" value="RKD98157.1"/>
    <property type="molecule type" value="Genomic_DNA"/>
</dbReference>
<dbReference type="AlphaFoldDB" id="A0A419WRW0"/>
<evidence type="ECO:0008006" key="8">
    <source>
        <dbReference type="Google" id="ProtNLM"/>
    </source>
</evidence>
<keyword evidence="7" id="KW-1185">Reference proteome</keyword>
<sequence>MIFATLLVDYPILSETLSTAPDAIVTWEQSDLTADGDHRMLVWVDGDDDALEAFDDALEADSTVAEPLRVVDFGDRRLYHLELTCEGHRDSVYPTVIEGSGVLRDVTATAEGWFFRVAFPSAETFGRFHEFFIERDLDVEVRQLYDESDGAGDSNDNPNSTPPTQFGLTASQRETLVAAVDAGYLDIPRSCSLAELADRFDISSNAASERFRRGVRTLIENTIYPEDRSP</sequence>
<evidence type="ECO:0000259" key="5">
    <source>
        <dbReference type="Pfam" id="PF15915"/>
    </source>
</evidence>
<organism evidence="6 7">
    <name type="scientific">Halopiger aswanensis</name>
    <dbReference type="NCBI Taxonomy" id="148449"/>
    <lineage>
        <taxon>Archaea</taxon>
        <taxon>Methanobacteriati</taxon>
        <taxon>Methanobacteriota</taxon>
        <taxon>Stenosarchaea group</taxon>
        <taxon>Halobacteria</taxon>
        <taxon>Halobacteriales</taxon>
        <taxon>Natrialbaceae</taxon>
        <taxon>Halopiger</taxon>
    </lineage>
</organism>
<dbReference type="PANTHER" id="PTHR34236">
    <property type="entry name" value="DIMETHYL SULFOXIDE REDUCTASE TRANSCRIPTIONAL ACTIVATOR"/>
    <property type="match status" value="1"/>
</dbReference>
<keyword evidence="1" id="KW-0805">Transcription regulation</keyword>